<evidence type="ECO:0000256" key="4">
    <source>
        <dbReference type="ARBA" id="ARBA00022475"/>
    </source>
</evidence>
<evidence type="ECO:0000256" key="5">
    <source>
        <dbReference type="ARBA" id="ARBA00022692"/>
    </source>
</evidence>
<evidence type="ECO:0000256" key="8">
    <source>
        <dbReference type="ARBA" id="ARBA00023065"/>
    </source>
</evidence>
<feature type="transmembrane region" description="Helical" evidence="12">
    <location>
        <begin position="277"/>
        <end position="302"/>
    </location>
</feature>
<organism evidence="13 14">
    <name type="scientific">Trichonephila inaurata madagascariensis</name>
    <dbReference type="NCBI Taxonomy" id="2747483"/>
    <lineage>
        <taxon>Eukaryota</taxon>
        <taxon>Metazoa</taxon>
        <taxon>Ecdysozoa</taxon>
        <taxon>Arthropoda</taxon>
        <taxon>Chelicerata</taxon>
        <taxon>Arachnida</taxon>
        <taxon>Araneae</taxon>
        <taxon>Araneomorphae</taxon>
        <taxon>Entelegynae</taxon>
        <taxon>Araneoidea</taxon>
        <taxon>Nephilidae</taxon>
        <taxon>Trichonephila</taxon>
        <taxon>Trichonephila inaurata</taxon>
    </lineage>
</organism>
<dbReference type="GO" id="GO:0005886">
    <property type="term" value="C:plasma membrane"/>
    <property type="evidence" value="ECO:0007669"/>
    <property type="project" value="UniProtKB-SubCell"/>
</dbReference>
<evidence type="ECO:0000256" key="3">
    <source>
        <dbReference type="ARBA" id="ARBA00022448"/>
    </source>
</evidence>
<feature type="transmembrane region" description="Helical" evidence="12">
    <location>
        <begin position="82"/>
        <end position="105"/>
    </location>
</feature>
<dbReference type="GO" id="GO:0006814">
    <property type="term" value="P:sodium ion transport"/>
    <property type="evidence" value="ECO:0007669"/>
    <property type="project" value="UniProtKB-KW"/>
</dbReference>
<dbReference type="PANTHER" id="PTHR42985">
    <property type="entry name" value="SODIUM-COUPLED MONOCARBOXYLATE TRANSPORTER"/>
    <property type="match status" value="1"/>
</dbReference>
<reference evidence="13" key="1">
    <citation type="submission" date="2020-08" db="EMBL/GenBank/DDBJ databases">
        <title>Multicomponent nature underlies the extraordinary mechanical properties of spider dragline silk.</title>
        <authorList>
            <person name="Kono N."/>
            <person name="Nakamura H."/>
            <person name="Mori M."/>
            <person name="Yoshida Y."/>
            <person name="Ohtoshi R."/>
            <person name="Malay A.D."/>
            <person name="Moran D.A.P."/>
            <person name="Tomita M."/>
            <person name="Numata K."/>
            <person name="Arakawa K."/>
        </authorList>
    </citation>
    <scope>NUCLEOTIDE SEQUENCE</scope>
</reference>
<protein>
    <submittedName>
        <fullName evidence="13">Sodium-coupled monocarboxylate transporter 1</fullName>
    </submittedName>
</protein>
<keyword evidence="8" id="KW-0406">Ion transport</keyword>
<keyword evidence="4" id="KW-1003">Cell membrane</keyword>
<feature type="transmembrane region" description="Helical" evidence="12">
    <location>
        <begin position="126"/>
        <end position="151"/>
    </location>
</feature>
<dbReference type="InterPro" id="IPR051163">
    <property type="entry name" value="Sodium:Solute_Symporter_SSF"/>
</dbReference>
<proteinExistence type="inferred from homology"/>
<dbReference type="InterPro" id="IPR001734">
    <property type="entry name" value="Na/solute_symporter"/>
</dbReference>
<keyword evidence="10" id="KW-0739">Sodium transport</keyword>
<evidence type="ECO:0000313" key="14">
    <source>
        <dbReference type="Proteomes" id="UP000886998"/>
    </source>
</evidence>
<dbReference type="NCBIfam" id="TIGR00813">
    <property type="entry name" value="sss"/>
    <property type="match status" value="1"/>
</dbReference>
<evidence type="ECO:0000256" key="7">
    <source>
        <dbReference type="ARBA" id="ARBA00023053"/>
    </source>
</evidence>
<keyword evidence="9 12" id="KW-0472">Membrane</keyword>
<dbReference type="Gene3D" id="1.20.1730.10">
    <property type="entry name" value="Sodium/glucose cotransporter"/>
    <property type="match status" value="1"/>
</dbReference>
<keyword evidence="6 12" id="KW-1133">Transmembrane helix</keyword>
<keyword evidence="14" id="KW-1185">Reference proteome</keyword>
<dbReference type="GO" id="GO:0015293">
    <property type="term" value="F:symporter activity"/>
    <property type="evidence" value="ECO:0007669"/>
    <property type="project" value="TreeGrafter"/>
</dbReference>
<dbReference type="Proteomes" id="UP000886998">
    <property type="component" value="Unassembled WGS sequence"/>
</dbReference>
<comment type="similarity">
    <text evidence="2 11">Belongs to the sodium:solute symporter (SSF) (TC 2.A.21) family.</text>
</comment>
<dbReference type="Pfam" id="PF00474">
    <property type="entry name" value="SSF"/>
    <property type="match status" value="1"/>
</dbReference>
<evidence type="ECO:0000256" key="2">
    <source>
        <dbReference type="ARBA" id="ARBA00006434"/>
    </source>
</evidence>
<keyword evidence="7" id="KW-0915">Sodium</keyword>
<dbReference type="PANTHER" id="PTHR42985:SF40">
    <property type="entry name" value="LD47995P-RELATED"/>
    <property type="match status" value="1"/>
</dbReference>
<feature type="transmembrane region" description="Helical" evidence="12">
    <location>
        <begin position="12"/>
        <end position="29"/>
    </location>
</feature>
<comment type="subcellular location">
    <subcellularLocation>
        <location evidence="1">Cell membrane</location>
        <topology evidence="1">Multi-pass membrane protein</topology>
    </subcellularLocation>
</comment>
<accession>A0A8X6X6Q4</accession>
<dbReference type="OrthoDB" id="6435138at2759"/>
<sequence>MDHRAHLGIVDYVVVGLTLVISTIIGLKFRSKNTKDETSKEYLLAGKDMSMFPVVMSITVTMLSGVTILGQPAETYRYGIQVLIVCLGFPIGTVLTSYIFLPVYFDCGVSTSYEFLEMRYGKITRCTISGLFLAQMILFMSVVLYAPALALSAVTDFSLEVSIIIFGLVCSFYCAVGGLRAVIWTDVFQAGLMFLSLIVIYIKGIGEGGGVSEIYRKSAESNRLNMFEFREDFVKRYTFMNLFLRSILGAMAYYGASQIEVQRMLSLRSLNRAKKALNWSIIPVAALVTLCMVLGLVFYAIFDTCDPVADKIHTGVTKYDQIVPYYIITRFSSIPGLTGLCVAGIFSGSLSTLSSALNSLSAVTVLDFLKPLFKSRLSETKMVYIAKILSCEHHCSPMTPLQPCFTLVLNALFEVLYKFFSKQFTTFYAEDAKFALIGENYSPLELRRKGSQKCILFGLLIGVVITAWIGCGIQISGYNYPPLPLDDSGCPKPANATDLLQNSTIACNNLTQCLSTSLPTIKNEPFFLYKVSFIWLSTIGFVATLFVVFVTVILTGWRHNAIPATSKCLSPVARFWIKGTNFETQKNEVPKNSEDKIELPTL</sequence>
<feature type="transmembrane region" description="Helical" evidence="12">
    <location>
        <begin position="50"/>
        <end position="70"/>
    </location>
</feature>
<feature type="transmembrane region" description="Helical" evidence="12">
    <location>
        <begin position="237"/>
        <end position="256"/>
    </location>
</feature>
<keyword evidence="3" id="KW-0813">Transport</keyword>
<dbReference type="InterPro" id="IPR038377">
    <property type="entry name" value="Na/Glc_symporter_sf"/>
</dbReference>
<evidence type="ECO:0000256" key="6">
    <source>
        <dbReference type="ARBA" id="ARBA00022989"/>
    </source>
</evidence>
<evidence type="ECO:0000256" key="9">
    <source>
        <dbReference type="ARBA" id="ARBA00023136"/>
    </source>
</evidence>
<comment type="caution">
    <text evidence="13">The sequence shown here is derived from an EMBL/GenBank/DDBJ whole genome shotgun (WGS) entry which is preliminary data.</text>
</comment>
<evidence type="ECO:0000256" key="12">
    <source>
        <dbReference type="SAM" id="Phobius"/>
    </source>
</evidence>
<name>A0A8X6X6Q4_9ARAC</name>
<feature type="transmembrane region" description="Helical" evidence="12">
    <location>
        <begin position="454"/>
        <end position="475"/>
    </location>
</feature>
<keyword evidence="5 12" id="KW-0812">Transmembrane</keyword>
<dbReference type="EMBL" id="BMAV01006198">
    <property type="protein sequence ID" value="GFY47908.1"/>
    <property type="molecule type" value="Genomic_DNA"/>
</dbReference>
<feature type="transmembrane region" description="Helical" evidence="12">
    <location>
        <begin position="157"/>
        <end position="176"/>
    </location>
</feature>
<evidence type="ECO:0000256" key="10">
    <source>
        <dbReference type="ARBA" id="ARBA00023201"/>
    </source>
</evidence>
<evidence type="ECO:0000256" key="1">
    <source>
        <dbReference type="ARBA" id="ARBA00004651"/>
    </source>
</evidence>
<gene>
    <name evidence="13" type="primary">SLC5A8</name>
    <name evidence="13" type="ORF">TNIN_353671</name>
</gene>
<evidence type="ECO:0000313" key="13">
    <source>
        <dbReference type="EMBL" id="GFY47908.1"/>
    </source>
</evidence>
<dbReference type="PROSITE" id="PS50283">
    <property type="entry name" value="NA_SOLUT_SYMP_3"/>
    <property type="match status" value="1"/>
</dbReference>
<dbReference type="AlphaFoldDB" id="A0A8X6X6Q4"/>
<evidence type="ECO:0000256" key="11">
    <source>
        <dbReference type="RuleBase" id="RU362091"/>
    </source>
</evidence>
<feature type="transmembrane region" description="Helical" evidence="12">
    <location>
        <begin position="533"/>
        <end position="557"/>
    </location>
</feature>